<evidence type="ECO:0000256" key="4">
    <source>
        <dbReference type="SAM" id="MobiDB-lite"/>
    </source>
</evidence>
<comment type="catalytic activity">
    <reaction evidence="1">
        <text>ATP + protein L-histidine = ADP + protein N-phospho-L-histidine.</text>
        <dbReference type="EC" id="2.7.13.3"/>
    </reaction>
</comment>
<dbReference type="EMBL" id="VBPA01000004">
    <property type="protein sequence ID" value="TMQ73442.1"/>
    <property type="molecule type" value="Genomic_DNA"/>
</dbReference>
<keyword evidence="3" id="KW-0597">Phosphoprotein</keyword>
<dbReference type="SUPFAM" id="SSF55874">
    <property type="entry name" value="ATPase domain of HSP90 chaperone/DNA topoisomerase II/histidine kinase"/>
    <property type="match status" value="1"/>
</dbReference>
<dbReference type="InterPro" id="IPR029016">
    <property type="entry name" value="GAF-like_dom_sf"/>
</dbReference>
<comment type="caution">
    <text evidence="6">The sequence shown here is derived from an EMBL/GenBank/DDBJ whole genome shotgun (WGS) entry which is preliminary data.</text>
</comment>
<dbReference type="InterPro" id="IPR003018">
    <property type="entry name" value="GAF"/>
</dbReference>
<dbReference type="SMART" id="SM00065">
    <property type="entry name" value="GAF"/>
    <property type="match status" value="1"/>
</dbReference>
<evidence type="ECO:0000256" key="1">
    <source>
        <dbReference type="ARBA" id="ARBA00000085"/>
    </source>
</evidence>
<dbReference type="InterPro" id="IPR003594">
    <property type="entry name" value="HATPase_dom"/>
</dbReference>
<name>A0A538UC19_UNCEI</name>
<feature type="domain" description="Histidine kinase" evidence="5">
    <location>
        <begin position="167"/>
        <end position="374"/>
    </location>
</feature>
<evidence type="ECO:0000256" key="3">
    <source>
        <dbReference type="ARBA" id="ARBA00022553"/>
    </source>
</evidence>
<dbReference type="EC" id="2.7.13.3" evidence="2"/>
<evidence type="ECO:0000313" key="6">
    <source>
        <dbReference type="EMBL" id="TMQ73442.1"/>
    </source>
</evidence>
<dbReference type="Gene3D" id="3.30.450.40">
    <property type="match status" value="1"/>
</dbReference>
<feature type="region of interest" description="Disordered" evidence="4">
    <location>
        <begin position="376"/>
        <end position="399"/>
    </location>
</feature>
<dbReference type="Pfam" id="PF01590">
    <property type="entry name" value="GAF"/>
    <property type="match status" value="1"/>
</dbReference>
<dbReference type="GO" id="GO:0000155">
    <property type="term" value="F:phosphorelay sensor kinase activity"/>
    <property type="evidence" value="ECO:0007669"/>
    <property type="project" value="InterPro"/>
</dbReference>
<dbReference type="InterPro" id="IPR052023">
    <property type="entry name" value="Histidine_kinase_KdpD"/>
</dbReference>
<evidence type="ECO:0000313" key="7">
    <source>
        <dbReference type="Proteomes" id="UP000319836"/>
    </source>
</evidence>
<gene>
    <name evidence="6" type="ORF">E6K80_00115</name>
</gene>
<accession>A0A538UC19</accession>
<dbReference type="PANTHER" id="PTHR45569:SF1">
    <property type="entry name" value="SENSOR PROTEIN KDPD"/>
    <property type="match status" value="1"/>
</dbReference>
<dbReference type="InterPro" id="IPR036890">
    <property type="entry name" value="HATPase_C_sf"/>
</dbReference>
<dbReference type="AlphaFoldDB" id="A0A538UC19"/>
<dbReference type="Gene3D" id="1.10.287.130">
    <property type="match status" value="1"/>
</dbReference>
<dbReference type="SMART" id="SM00387">
    <property type="entry name" value="HATPase_c"/>
    <property type="match status" value="1"/>
</dbReference>
<proteinExistence type="predicted"/>
<dbReference type="Pfam" id="PF02518">
    <property type="entry name" value="HATPase_c"/>
    <property type="match status" value="1"/>
</dbReference>
<feature type="compositionally biased region" description="Basic and acidic residues" evidence="4">
    <location>
        <begin position="376"/>
        <end position="390"/>
    </location>
</feature>
<dbReference type="Gene3D" id="3.30.565.10">
    <property type="entry name" value="Histidine kinase-like ATPase, C-terminal domain"/>
    <property type="match status" value="1"/>
</dbReference>
<protein>
    <recommendedName>
        <fullName evidence="2">histidine kinase</fullName>
        <ecNumber evidence="2">2.7.13.3</ecNumber>
    </recommendedName>
</protein>
<reference evidence="6 7" key="1">
    <citation type="journal article" date="2019" name="Nat. Microbiol.">
        <title>Mediterranean grassland soil C-N compound turnover is dependent on rainfall and depth, and is mediated by genomically divergent microorganisms.</title>
        <authorList>
            <person name="Diamond S."/>
            <person name="Andeer P.F."/>
            <person name="Li Z."/>
            <person name="Crits-Christoph A."/>
            <person name="Burstein D."/>
            <person name="Anantharaman K."/>
            <person name="Lane K.R."/>
            <person name="Thomas B.C."/>
            <person name="Pan C."/>
            <person name="Northen T.R."/>
            <person name="Banfield J.F."/>
        </authorList>
    </citation>
    <scope>NUCLEOTIDE SEQUENCE [LARGE SCALE GENOMIC DNA]</scope>
    <source>
        <strain evidence="6">WS_10</strain>
    </source>
</reference>
<dbReference type="SUPFAM" id="SSF55781">
    <property type="entry name" value="GAF domain-like"/>
    <property type="match status" value="1"/>
</dbReference>
<dbReference type="CDD" id="cd00082">
    <property type="entry name" value="HisKA"/>
    <property type="match status" value="1"/>
</dbReference>
<dbReference type="PRINTS" id="PR00344">
    <property type="entry name" value="BCTRLSENSOR"/>
</dbReference>
<dbReference type="PROSITE" id="PS50109">
    <property type="entry name" value="HIS_KIN"/>
    <property type="match status" value="1"/>
</dbReference>
<evidence type="ECO:0000256" key="2">
    <source>
        <dbReference type="ARBA" id="ARBA00012438"/>
    </source>
</evidence>
<dbReference type="InterPro" id="IPR004358">
    <property type="entry name" value="Sig_transdc_His_kin-like_C"/>
</dbReference>
<dbReference type="InterPro" id="IPR003661">
    <property type="entry name" value="HisK_dim/P_dom"/>
</dbReference>
<dbReference type="PANTHER" id="PTHR45569">
    <property type="entry name" value="SENSOR PROTEIN KDPD"/>
    <property type="match status" value="1"/>
</dbReference>
<sequence>MRLAAESIGARGAVLWRVTEPGAVEVASSFGPACVRDRLGRGLGPVAVRSVSEGRAWAIERAVDVDALEPEIAAQLSTVVAVPLIAYGRTLGALAVYDRLTQHPHDGMAFDADDVELVQALAEQCALALEQARSDDARRRTEQARRDLLHQLMRSERLAAAGEVSVRAARQASNPLAAIGAFASRVHKSLAEGDPNREYLEVVIRESDRLERALAEPIESPSPDGLTLRVESINRLLQDALQPIAEQLVRRRVRLLKKLSPDLPPLLLDVKRMGRVLDNVLGHALERVHPGGRVRVESRRVQQFVVVEIASDGAARPGDMLADLFVPFGTHADRGAGVGLAMARQVIWRHGGEVRVRSEAEWSLIFTLTLPVRTNQDRRRPGAERRVVRGDRRHHTPAS</sequence>
<dbReference type="Proteomes" id="UP000319836">
    <property type="component" value="Unassembled WGS sequence"/>
</dbReference>
<dbReference type="InterPro" id="IPR005467">
    <property type="entry name" value="His_kinase_dom"/>
</dbReference>
<dbReference type="GO" id="GO:0005886">
    <property type="term" value="C:plasma membrane"/>
    <property type="evidence" value="ECO:0007669"/>
    <property type="project" value="TreeGrafter"/>
</dbReference>
<evidence type="ECO:0000259" key="5">
    <source>
        <dbReference type="PROSITE" id="PS50109"/>
    </source>
</evidence>
<organism evidence="6 7">
    <name type="scientific">Eiseniibacteriota bacterium</name>
    <dbReference type="NCBI Taxonomy" id="2212470"/>
    <lineage>
        <taxon>Bacteria</taxon>
        <taxon>Candidatus Eiseniibacteriota</taxon>
    </lineage>
</organism>